<evidence type="ECO:0000313" key="1">
    <source>
        <dbReference type="EMBL" id="PYE80387.1"/>
    </source>
</evidence>
<accession>A0A318SLJ5</accession>
<sequence>MIDAAAPAPVERAALCDALDALEPQALVERLQAEVQRSGGTWQTDTSDLPALRIIALHGITISDMSYVAAALRWRFAARAVAGGYAAPAAATEPQRRALQRAWALSVLHHLTPATETVRKGAQALLDRMIHPGLQTVVPPAAVPGQTLAQAAAALSAAAAEVEEAA</sequence>
<comment type="caution">
    <text evidence="1">The sequence shown here is derived from an EMBL/GenBank/DDBJ whole genome shotgun (WGS) entry which is preliminary data.</text>
</comment>
<dbReference type="AlphaFoldDB" id="A0A318SLJ5"/>
<reference evidence="1 2" key="1">
    <citation type="submission" date="2018-06" db="EMBL/GenBank/DDBJ databases">
        <title>Genomic Encyclopedia of Type Strains, Phase III (KMG-III): the genomes of soil and plant-associated and newly described type strains.</title>
        <authorList>
            <person name="Whitman W."/>
        </authorList>
    </citation>
    <scope>NUCLEOTIDE SEQUENCE [LARGE SCALE GENOMIC DNA]</scope>
    <source>
        <strain evidence="1 2">CECT 9025</strain>
    </source>
</reference>
<gene>
    <name evidence="1" type="ORF">DFP88_1187</name>
</gene>
<evidence type="ECO:0000313" key="2">
    <source>
        <dbReference type="Proteomes" id="UP000248311"/>
    </source>
</evidence>
<dbReference type="Proteomes" id="UP000248311">
    <property type="component" value="Unassembled WGS sequence"/>
</dbReference>
<protein>
    <submittedName>
        <fullName evidence="1">Uncharacterized protein</fullName>
    </submittedName>
</protein>
<dbReference type="OrthoDB" id="7847739at2"/>
<dbReference type="EMBL" id="QJTE01000018">
    <property type="protein sequence ID" value="PYE80387.1"/>
    <property type="molecule type" value="Genomic_DNA"/>
</dbReference>
<name>A0A318SLJ5_9RHOB</name>
<organism evidence="1 2">
    <name type="scientific">Pseudoroseicyclus aestuarii</name>
    <dbReference type="NCBI Taxonomy" id="1795041"/>
    <lineage>
        <taxon>Bacteria</taxon>
        <taxon>Pseudomonadati</taxon>
        <taxon>Pseudomonadota</taxon>
        <taxon>Alphaproteobacteria</taxon>
        <taxon>Rhodobacterales</taxon>
        <taxon>Paracoccaceae</taxon>
        <taxon>Pseudoroseicyclus</taxon>
    </lineage>
</organism>
<keyword evidence="2" id="KW-1185">Reference proteome</keyword>
<dbReference type="RefSeq" id="WP_110815815.1">
    <property type="nucleotide sequence ID" value="NZ_QJTE01000018.1"/>
</dbReference>
<proteinExistence type="predicted"/>